<dbReference type="EMBL" id="CP029479">
    <property type="protein sequence ID" value="AWM77650.1"/>
    <property type="molecule type" value="Genomic_DNA"/>
</dbReference>
<feature type="chain" id="PRO_5016288811" description="Bacterial Ig domain-containing protein" evidence="1">
    <location>
        <begin position="21"/>
        <end position="258"/>
    </location>
</feature>
<proteinExistence type="predicted"/>
<dbReference type="RefSeq" id="WP_110450217.1">
    <property type="nucleotide sequence ID" value="NZ_CP029479.1"/>
</dbReference>
<sequence length="258" mass="26120">MRPWRASHLGRFLGSSLALAVAACSPSGAPPVAGAARQDEAAYLPPPVVDQVSAEAGATRLEGQATAGAKVRLASPGGAELATTAEGGRWGLVVPGAGAPRVFGLSQSLEGRTTQAEGYVFLGADGGGWLLRSGGAARPLGSAPARGLVIDYDRSGGAVVSGPGPAGALLVAQLDGRRAGEGRADPKGRFEIRLNGPAPMGESRLRVFGEGLNLETRIRLSPPAPLTAGPVRAEDRGQGLRIDWMTPGGGVQTTQILP</sequence>
<dbReference type="OrthoDB" id="7183179at2"/>
<evidence type="ECO:0000313" key="2">
    <source>
        <dbReference type="EMBL" id="AWM77650.1"/>
    </source>
</evidence>
<dbReference type="AlphaFoldDB" id="A0A2Z3HWM9"/>
<evidence type="ECO:0008006" key="4">
    <source>
        <dbReference type="Google" id="ProtNLM"/>
    </source>
</evidence>
<organism evidence="2 3">
    <name type="scientific">Phenylobacterium parvum</name>
    <dbReference type="NCBI Taxonomy" id="2201350"/>
    <lineage>
        <taxon>Bacteria</taxon>
        <taxon>Pseudomonadati</taxon>
        <taxon>Pseudomonadota</taxon>
        <taxon>Alphaproteobacteria</taxon>
        <taxon>Caulobacterales</taxon>
        <taxon>Caulobacteraceae</taxon>
        <taxon>Phenylobacterium</taxon>
    </lineage>
</organism>
<feature type="signal peptide" evidence="1">
    <location>
        <begin position="1"/>
        <end position="20"/>
    </location>
</feature>
<evidence type="ECO:0000256" key="1">
    <source>
        <dbReference type="SAM" id="SignalP"/>
    </source>
</evidence>
<protein>
    <recommendedName>
        <fullName evidence="4">Bacterial Ig domain-containing protein</fullName>
    </recommendedName>
</protein>
<keyword evidence="1" id="KW-0732">Signal</keyword>
<gene>
    <name evidence="2" type="ORF">HYN04_07685</name>
</gene>
<dbReference type="Proteomes" id="UP000247763">
    <property type="component" value="Chromosome"/>
</dbReference>
<name>A0A2Z3HWM9_9CAUL</name>
<accession>A0A2Z3HWM9</accession>
<dbReference type="PROSITE" id="PS51257">
    <property type="entry name" value="PROKAR_LIPOPROTEIN"/>
    <property type="match status" value="1"/>
</dbReference>
<reference evidence="3" key="1">
    <citation type="submission" date="2018-05" db="EMBL/GenBank/DDBJ databases">
        <title>Genome sequencing of Phenylobacterium sp. HYN0004.</title>
        <authorList>
            <person name="Yi H."/>
            <person name="Baek C."/>
        </authorList>
    </citation>
    <scope>NUCLEOTIDE SEQUENCE [LARGE SCALE GENOMIC DNA]</scope>
    <source>
        <strain evidence="3">HYN0004</strain>
    </source>
</reference>
<dbReference type="KEGG" id="phb:HYN04_07685"/>
<evidence type="ECO:0000313" key="3">
    <source>
        <dbReference type="Proteomes" id="UP000247763"/>
    </source>
</evidence>
<keyword evidence="3" id="KW-1185">Reference proteome</keyword>